<dbReference type="EMBL" id="NGNX01000005">
    <property type="protein sequence ID" value="OYR92987.1"/>
    <property type="molecule type" value="Genomic_DNA"/>
</dbReference>
<reference evidence="5 6" key="3">
    <citation type="submission" date="2017-09" db="EMBL/GenBank/DDBJ databases">
        <title>Tripartite evolution among Lactobacillus johnsonii, Lactobacillus taiwanensis, Lactobacillus reuteri and their rodent host.</title>
        <authorList>
            <person name="Wang T."/>
            <person name="Knowles S."/>
            <person name="Cheng C."/>
        </authorList>
    </citation>
    <scope>NUCLEOTIDE SEQUENCE [LARGE SCALE GENOMIC DNA]</scope>
    <source>
        <strain evidence="4 5">609q</strain>
        <strain evidence="3 6">609u</strain>
    </source>
</reference>
<keyword evidence="6" id="KW-1185">Reference proteome</keyword>
<dbReference type="SUPFAM" id="SSF47413">
    <property type="entry name" value="lambda repressor-like DNA-binding domains"/>
    <property type="match status" value="1"/>
</dbReference>
<proteinExistence type="predicted"/>
<dbReference type="GO" id="GO:0003677">
    <property type="term" value="F:DNA binding"/>
    <property type="evidence" value="ECO:0007669"/>
    <property type="project" value="UniProtKB-KW"/>
</dbReference>
<evidence type="ECO:0000256" key="1">
    <source>
        <dbReference type="ARBA" id="ARBA00023125"/>
    </source>
</evidence>
<organism evidence="4 5">
    <name type="scientific">Lactobacillus taiwanensis</name>
    <dbReference type="NCBI Taxonomy" id="508451"/>
    <lineage>
        <taxon>Bacteria</taxon>
        <taxon>Bacillati</taxon>
        <taxon>Bacillota</taxon>
        <taxon>Bacilli</taxon>
        <taxon>Lactobacillales</taxon>
        <taxon>Lactobacillaceae</taxon>
        <taxon>Lactobacillus</taxon>
    </lineage>
</organism>
<dbReference type="InterPro" id="IPR010982">
    <property type="entry name" value="Lambda_DNA-bd_dom_sf"/>
</dbReference>
<dbReference type="Proteomes" id="UP000215828">
    <property type="component" value="Unassembled WGS sequence"/>
</dbReference>
<evidence type="ECO:0000313" key="5">
    <source>
        <dbReference type="Proteomes" id="UP000215828"/>
    </source>
</evidence>
<dbReference type="RefSeq" id="WP_094495837.1">
    <property type="nucleotide sequence ID" value="NZ_NGNV01000003.1"/>
</dbReference>
<name>A0A256LK56_9LACO</name>
<accession>A0A256LK56</accession>
<comment type="caution">
    <text evidence="4">The sequence shown here is derived from an EMBL/GenBank/DDBJ whole genome shotgun (WGS) entry which is preliminary data.</text>
</comment>
<dbReference type="Proteomes" id="UP000216316">
    <property type="component" value="Unassembled WGS sequence"/>
</dbReference>
<reference evidence="3 6" key="2">
    <citation type="submission" date="2017-05" db="EMBL/GenBank/DDBJ databases">
        <authorList>
            <person name="Lin X.B."/>
            <person name="Stothard P."/>
            <person name="Tasseva G."/>
            <person name="Walter J."/>
        </authorList>
    </citation>
    <scope>NUCLEOTIDE SEQUENCE [LARGE SCALE GENOMIC DNA]</scope>
    <source>
        <strain evidence="3 6">609u</strain>
    </source>
</reference>
<dbReference type="InterPro" id="IPR001387">
    <property type="entry name" value="Cro/C1-type_HTH"/>
</dbReference>
<dbReference type="PANTHER" id="PTHR46558:SF11">
    <property type="entry name" value="HTH-TYPE TRANSCRIPTIONAL REGULATOR XRE"/>
    <property type="match status" value="1"/>
</dbReference>
<protein>
    <recommendedName>
        <fullName evidence="2">HTH cro/C1-type domain-containing protein</fullName>
    </recommendedName>
</protein>
<evidence type="ECO:0000313" key="4">
    <source>
        <dbReference type="EMBL" id="OYR92987.1"/>
    </source>
</evidence>
<dbReference type="PANTHER" id="PTHR46558">
    <property type="entry name" value="TRACRIPTIONAL REGULATORY PROTEIN-RELATED-RELATED"/>
    <property type="match status" value="1"/>
</dbReference>
<keyword evidence="1" id="KW-0238">DNA-binding</keyword>
<reference evidence="4 5" key="1">
    <citation type="submission" date="2017-04" db="EMBL/GenBank/DDBJ databases">
        <authorList>
            <person name="Afonso C.L."/>
            <person name="Miller P.J."/>
            <person name="Scott M.A."/>
            <person name="Spackman E."/>
            <person name="Goraichik I."/>
            <person name="Dimitrov K.M."/>
            <person name="Suarez D.L."/>
            <person name="Swayne D.E."/>
        </authorList>
    </citation>
    <scope>NUCLEOTIDE SEQUENCE [LARGE SCALE GENOMIC DNA]</scope>
    <source>
        <strain evidence="4 5">609q</strain>
    </source>
</reference>
<evidence type="ECO:0000313" key="3">
    <source>
        <dbReference type="EMBL" id="OYR88975.1"/>
    </source>
</evidence>
<dbReference type="AlphaFoldDB" id="A0A256LK56"/>
<dbReference type="EMBL" id="NGNV01000003">
    <property type="protein sequence ID" value="OYR88975.1"/>
    <property type="molecule type" value="Genomic_DNA"/>
</dbReference>
<sequence length="153" mass="17736">MNRIKQLRLEKEISQSDVASVVGITQQAVNHYEHGIRNPRLETCKKLADFFEVSVPYLQGFSEMSEQVYLIQSTDCLVDRAIQNAIVIAESKSDALAKFKKELKENSECTQEYKPEWFTCQKLDLSSSKIWLQYGGDTWRFNEVEYLDLEEGK</sequence>
<dbReference type="Pfam" id="PF01381">
    <property type="entry name" value="HTH_3"/>
    <property type="match status" value="1"/>
</dbReference>
<gene>
    <name evidence="3" type="ORF">CBF53_01320</name>
    <name evidence="4" type="ORF">CBF70_01935</name>
</gene>
<dbReference type="CDD" id="cd00093">
    <property type="entry name" value="HTH_XRE"/>
    <property type="match status" value="1"/>
</dbReference>
<dbReference type="SMART" id="SM00530">
    <property type="entry name" value="HTH_XRE"/>
    <property type="match status" value="1"/>
</dbReference>
<evidence type="ECO:0000259" key="2">
    <source>
        <dbReference type="PROSITE" id="PS50943"/>
    </source>
</evidence>
<dbReference type="PROSITE" id="PS50943">
    <property type="entry name" value="HTH_CROC1"/>
    <property type="match status" value="1"/>
</dbReference>
<dbReference type="Gene3D" id="1.10.260.40">
    <property type="entry name" value="lambda repressor-like DNA-binding domains"/>
    <property type="match status" value="1"/>
</dbReference>
<evidence type="ECO:0000313" key="6">
    <source>
        <dbReference type="Proteomes" id="UP000216316"/>
    </source>
</evidence>
<feature type="domain" description="HTH cro/C1-type" evidence="2">
    <location>
        <begin position="4"/>
        <end position="58"/>
    </location>
</feature>